<protein>
    <submittedName>
        <fullName evidence="4">Cobalt-zinc-cadmium resistance protein CzcC</fullName>
    </submittedName>
</protein>
<evidence type="ECO:0000256" key="1">
    <source>
        <dbReference type="ARBA" id="ARBA00007613"/>
    </source>
</evidence>
<dbReference type="SUPFAM" id="SSF56954">
    <property type="entry name" value="Outer membrane efflux proteins (OEP)"/>
    <property type="match status" value="1"/>
</dbReference>
<dbReference type="Proteomes" id="UP000180246">
    <property type="component" value="Unassembled WGS sequence"/>
</dbReference>
<name>A0A1S2N605_9BURK</name>
<accession>A0A1S2N605</accession>
<proteinExistence type="inferred from homology"/>
<gene>
    <name evidence="4" type="primary">czcC</name>
    <name evidence="4" type="ORF">LO55_3243</name>
</gene>
<comment type="caution">
    <text evidence="4">The sequence shown here is derived from an EMBL/GenBank/DDBJ whole genome shotgun (WGS) entry which is preliminary data.</text>
</comment>
<evidence type="ECO:0000313" key="4">
    <source>
        <dbReference type="EMBL" id="OIJ40499.1"/>
    </source>
</evidence>
<reference evidence="4 5" key="1">
    <citation type="submission" date="2014-10" db="EMBL/GenBank/DDBJ databases">
        <authorList>
            <person name="Seo M.-J."/>
            <person name="Seok Y.J."/>
            <person name="Cha I.-T."/>
        </authorList>
    </citation>
    <scope>NUCLEOTIDE SEQUENCE [LARGE SCALE GENOMIC DNA]</scope>
    <source>
        <strain evidence="4 5">NEU</strain>
    </source>
</reference>
<dbReference type="GO" id="GO:0015562">
    <property type="term" value="F:efflux transmembrane transporter activity"/>
    <property type="evidence" value="ECO:0007669"/>
    <property type="project" value="InterPro"/>
</dbReference>
<dbReference type="InterPro" id="IPR003423">
    <property type="entry name" value="OMP_efflux"/>
</dbReference>
<dbReference type="AlphaFoldDB" id="A0A1S2N605"/>
<evidence type="ECO:0000313" key="5">
    <source>
        <dbReference type="Proteomes" id="UP000180246"/>
    </source>
</evidence>
<dbReference type="RefSeq" id="WP_071362221.1">
    <property type="nucleotide sequence ID" value="NZ_JRYB01000001.1"/>
</dbReference>
<keyword evidence="2" id="KW-0175">Coiled coil</keyword>
<evidence type="ECO:0000256" key="3">
    <source>
        <dbReference type="SAM" id="SignalP"/>
    </source>
</evidence>
<dbReference type="Gene3D" id="1.20.1600.10">
    <property type="entry name" value="Outer membrane efflux proteins (OEP)"/>
    <property type="match status" value="1"/>
</dbReference>
<sequence length="443" mass="47453">MQPRFLIMGAIALLAQTVPAYAQPMAQADAHAATPRAAAVAAAAVAGETAPLTLQQALQAAYDRNPDLRTAGRAIGIADGLRAQAGVLPNPELGLSTEGTDRRSRVETVEISQAIELGGKRSARIAAAEQERALAQVTVSGRRAELRADVMAAYLDALTVQERVALARSAIEVASRATNAAARRVAAGKISPVEQTRSSVAEAAVRLELTQATAELSQARRKLATLMGSTGTVEQPLVTPELEFAAIPPVAELEQRLESAPRLRQARVQVGREEALVRVERSLRVPDLRVTVGSQRDRERNGATQTLLGVSIPLPLFNRNQGNLAASLQRADQARDELDAERLRLHGALMDARERAEVAQLQLDSLRRDMVPAAQQAYDAAVTGFELGKFGFLDVLDTQRALILARTEYLRALSARYLAATDIERLVPTPGAGGTAIFKESIQ</sequence>
<dbReference type="PANTHER" id="PTHR30203:SF24">
    <property type="entry name" value="BLR4935 PROTEIN"/>
    <property type="match status" value="1"/>
</dbReference>
<evidence type="ECO:0000256" key="2">
    <source>
        <dbReference type="SAM" id="Coils"/>
    </source>
</evidence>
<feature type="coiled-coil region" evidence="2">
    <location>
        <begin position="202"/>
        <end position="229"/>
    </location>
</feature>
<feature type="chain" id="PRO_5035181961" evidence="3">
    <location>
        <begin position="23"/>
        <end position="443"/>
    </location>
</feature>
<comment type="similarity">
    <text evidence="1">Belongs to the outer membrane factor (OMF) (TC 1.B.17) family.</text>
</comment>
<keyword evidence="3" id="KW-0732">Signal</keyword>
<dbReference type="PANTHER" id="PTHR30203">
    <property type="entry name" value="OUTER MEMBRANE CATION EFFLUX PROTEIN"/>
    <property type="match status" value="1"/>
</dbReference>
<dbReference type="EMBL" id="JRYB01000001">
    <property type="protein sequence ID" value="OIJ40499.1"/>
    <property type="molecule type" value="Genomic_DNA"/>
</dbReference>
<organism evidence="4 5">
    <name type="scientific">Massilia timonae</name>
    <dbReference type="NCBI Taxonomy" id="47229"/>
    <lineage>
        <taxon>Bacteria</taxon>
        <taxon>Pseudomonadati</taxon>
        <taxon>Pseudomonadota</taxon>
        <taxon>Betaproteobacteria</taxon>
        <taxon>Burkholderiales</taxon>
        <taxon>Oxalobacteraceae</taxon>
        <taxon>Telluria group</taxon>
        <taxon>Massilia</taxon>
    </lineage>
</organism>
<dbReference type="Pfam" id="PF02321">
    <property type="entry name" value="OEP"/>
    <property type="match status" value="2"/>
</dbReference>
<feature type="coiled-coil region" evidence="2">
    <location>
        <begin position="324"/>
        <end position="369"/>
    </location>
</feature>
<feature type="signal peptide" evidence="3">
    <location>
        <begin position="1"/>
        <end position="22"/>
    </location>
</feature>
<dbReference type="InterPro" id="IPR010131">
    <property type="entry name" value="MdtP/NodT-like"/>
</dbReference>